<dbReference type="AlphaFoldDB" id="A0AA40KD76"/>
<evidence type="ECO:0000313" key="3">
    <source>
        <dbReference type="Proteomes" id="UP001172155"/>
    </source>
</evidence>
<gene>
    <name evidence="2" type="ORF">B0T18DRAFT_400202</name>
</gene>
<comment type="caution">
    <text evidence="2">The sequence shown here is derived from an EMBL/GenBank/DDBJ whole genome shotgun (WGS) entry which is preliminary data.</text>
</comment>
<evidence type="ECO:0000256" key="1">
    <source>
        <dbReference type="SAM" id="SignalP"/>
    </source>
</evidence>
<organism evidence="2 3">
    <name type="scientific">Schizothecium vesticola</name>
    <dbReference type="NCBI Taxonomy" id="314040"/>
    <lineage>
        <taxon>Eukaryota</taxon>
        <taxon>Fungi</taxon>
        <taxon>Dikarya</taxon>
        <taxon>Ascomycota</taxon>
        <taxon>Pezizomycotina</taxon>
        <taxon>Sordariomycetes</taxon>
        <taxon>Sordariomycetidae</taxon>
        <taxon>Sordariales</taxon>
        <taxon>Schizotheciaceae</taxon>
        <taxon>Schizothecium</taxon>
    </lineage>
</organism>
<feature type="signal peptide" evidence="1">
    <location>
        <begin position="1"/>
        <end position="31"/>
    </location>
</feature>
<protein>
    <submittedName>
        <fullName evidence="2">Uncharacterized protein</fullName>
    </submittedName>
</protein>
<keyword evidence="3" id="KW-1185">Reference proteome</keyword>
<sequence>MINPLAPEQLMFGSAVALSSLMAGWWGRASAQRDSALDSIGQHHEAQSYRYGIESAETLFPGNRVCRCRGRLL</sequence>
<dbReference type="Proteomes" id="UP001172155">
    <property type="component" value="Unassembled WGS sequence"/>
</dbReference>
<feature type="chain" id="PRO_5041217310" evidence="1">
    <location>
        <begin position="32"/>
        <end position="73"/>
    </location>
</feature>
<name>A0AA40KD76_9PEZI</name>
<dbReference type="EMBL" id="JAUKUD010000001">
    <property type="protein sequence ID" value="KAK0754874.1"/>
    <property type="molecule type" value="Genomic_DNA"/>
</dbReference>
<keyword evidence="1" id="KW-0732">Signal</keyword>
<evidence type="ECO:0000313" key="2">
    <source>
        <dbReference type="EMBL" id="KAK0754874.1"/>
    </source>
</evidence>
<proteinExistence type="predicted"/>
<reference evidence="2" key="1">
    <citation type="submission" date="2023-06" db="EMBL/GenBank/DDBJ databases">
        <title>Genome-scale phylogeny and comparative genomics of the fungal order Sordariales.</title>
        <authorList>
            <consortium name="Lawrence Berkeley National Laboratory"/>
            <person name="Hensen N."/>
            <person name="Bonometti L."/>
            <person name="Westerberg I."/>
            <person name="Brannstrom I.O."/>
            <person name="Guillou S."/>
            <person name="Cros-Aarteil S."/>
            <person name="Calhoun S."/>
            <person name="Haridas S."/>
            <person name="Kuo A."/>
            <person name="Mondo S."/>
            <person name="Pangilinan J."/>
            <person name="Riley R."/>
            <person name="LaButti K."/>
            <person name="Andreopoulos B."/>
            <person name="Lipzen A."/>
            <person name="Chen C."/>
            <person name="Yanf M."/>
            <person name="Daum C."/>
            <person name="Ng V."/>
            <person name="Clum A."/>
            <person name="Steindorff A."/>
            <person name="Ohm R."/>
            <person name="Martin F."/>
            <person name="Silar P."/>
            <person name="Natvig D."/>
            <person name="Lalanne C."/>
            <person name="Gautier V."/>
            <person name="Ament-velasquez S.L."/>
            <person name="Kruys A."/>
            <person name="Hutchinson M.I."/>
            <person name="Powell A.J."/>
            <person name="Barry K."/>
            <person name="Miller A.N."/>
            <person name="Grigoriev I.V."/>
            <person name="Debuchy R."/>
            <person name="Gladieux P."/>
            <person name="Thoren M.H."/>
            <person name="Johannesson H."/>
        </authorList>
    </citation>
    <scope>NUCLEOTIDE SEQUENCE</scope>
    <source>
        <strain evidence="2">SMH3187-1</strain>
    </source>
</reference>
<accession>A0AA40KD76</accession>